<evidence type="ECO:0000313" key="2">
    <source>
        <dbReference type="Proteomes" id="UP001231649"/>
    </source>
</evidence>
<organism evidence="1 2">
    <name type="scientific">Mythimna loreyi</name>
    <dbReference type="NCBI Taxonomy" id="667449"/>
    <lineage>
        <taxon>Eukaryota</taxon>
        <taxon>Metazoa</taxon>
        <taxon>Ecdysozoa</taxon>
        <taxon>Arthropoda</taxon>
        <taxon>Hexapoda</taxon>
        <taxon>Insecta</taxon>
        <taxon>Pterygota</taxon>
        <taxon>Neoptera</taxon>
        <taxon>Endopterygota</taxon>
        <taxon>Lepidoptera</taxon>
        <taxon>Glossata</taxon>
        <taxon>Ditrysia</taxon>
        <taxon>Noctuoidea</taxon>
        <taxon>Noctuidae</taxon>
        <taxon>Noctuinae</taxon>
        <taxon>Hadenini</taxon>
        <taxon>Mythimna</taxon>
    </lineage>
</organism>
<evidence type="ECO:0000313" key="1">
    <source>
        <dbReference type="EMBL" id="KAJ8707995.1"/>
    </source>
</evidence>
<protein>
    <submittedName>
        <fullName evidence="1">Uncharacterized protein</fullName>
    </submittedName>
</protein>
<gene>
    <name evidence="1" type="ORF">PYW08_010361</name>
</gene>
<dbReference type="EMBL" id="CM056802">
    <property type="protein sequence ID" value="KAJ8707995.1"/>
    <property type="molecule type" value="Genomic_DNA"/>
</dbReference>
<sequence>MSVIAVKGVPLKWSLIHVVKMLAKTISGNFEALNFQPGPKGKVIKLKICYLRLSEKLDPVRVVEKINSTIFPKQFRPFAYIPDHVPDIPLASKPKKMPFKMRRALKVPEENEPEQVLVLANGEIMTELQSKYHALNKISKKTNHQLLEEIARKIYERLKEISDQNPEVRDSCFKLTQWYRRVHPHFGDFQLVLSTLHAVEDAAGTPRTQLQEKELDAAPPNPQTIDNLPFDKVQAACNTYTERILKKVTDHVNNLKSQVTPTDTEDEIVRKKVREELKKMAPFLSLIVRQVLTKHFIPRRDQFSRVRIYGEPFLPNKDTMAPFIRRYHASRVMRSERMFNCLRFNVPQSHYASLMAMDGTVLNGAKLIIRSSDLPQYKVPRAVLAGVTSGDAQDDDAMDAEGEDWTDMM</sequence>
<reference evidence="1" key="1">
    <citation type="submission" date="2023-03" db="EMBL/GenBank/DDBJ databases">
        <title>Chromosome-level genomes of two armyworms, Mythimna separata and Mythimna loreyi, provide insights into the biosynthesis and reception of sex pheromones.</title>
        <authorList>
            <person name="Zhao H."/>
        </authorList>
    </citation>
    <scope>NUCLEOTIDE SEQUENCE</scope>
    <source>
        <strain evidence="1">BeijingLab</strain>
    </source>
</reference>
<dbReference type="Proteomes" id="UP001231649">
    <property type="component" value="Chromosome 26"/>
</dbReference>
<name>A0ACC2Q9E0_9NEOP</name>
<accession>A0ACC2Q9E0</accession>
<keyword evidence="2" id="KW-1185">Reference proteome</keyword>
<comment type="caution">
    <text evidence="1">The sequence shown here is derived from an EMBL/GenBank/DDBJ whole genome shotgun (WGS) entry which is preliminary data.</text>
</comment>
<proteinExistence type="predicted"/>